<accession>A0A9X0CGS6</accession>
<feature type="domain" description="SCP" evidence="2">
    <location>
        <begin position="92"/>
        <end position="223"/>
    </location>
</feature>
<evidence type="ECO:0000259" key="2">
    <source>
        <dbReference type="SMART" id="SM00198"/>
    </source>
</evidence>
<dbReference type="InterPro" id="IPR035940">
    <property type="entry name" value="CAP_sf"/>
</dbReference>
<dbReference type="FunFam" id="3.40.33.10:FF:000010">
    <property type="entry name" value="Predicted protein"/>
    <property type="match status" value="1"/>
</dbReference>
<dbReference type="InterPro" id="IPR001283">
    <property type="entry name" value="CRISP-related"/>
</dbReference>
<dbReference type="InterPro" id="IPR014044">
    <property type="entry name" value="CAP_dom"/>
</dbReference>
<organism evidence="3 4">
    <name type="scientific">Desmophyllum pertusum</name>
    <dbReference type="NCBI Taxonomy" id="174260"/>
    <lineage>
        <taxon>Eukaryota</taxon>
        <taxon>Metazoa</taxon>
        <taxon>Cnidaria</taxon>
        <taxon>Anthozoa</taxon>
        <taxon>Hexacorallia</taxon>
        <taxon>Scleractinia</taxon>
        <taxon>Caryophylliina</taxon>
        <taxon>Caryophylliidae</taxon>
        <taxon>Desmophyllum</taxon>
    </lineage>
</organism>
<comment type="caution">
    <text evidence="3">The sequence shown here is derived from an EMBL/GenBank/DDBJ whole genome shotgun (WGS) entry which is preliminary data.</text>
</comment>
<dbReference type="AlphaFoldDB" id="A0A9X0CGS6"/>
<dbReference type="SMART" id="SM00198">
    <property type="entry name" value="SCP"/>
    <property type="match status" value="1"/>
</dbReference>
<protein>
    <recommendedName>
        <fullName evidence="2">SCP domain-containing protein</fullName>
    </recommendedName>
</protein>
<name>A0A9X0CGS6_9CNID</name>
<dbReference type="Proteomes" id="UP001163046">
    <property type="component" value="Unassembled WGS sequence"/>
</dbReference>
<evidence type="ECO:0000313" key="3">
    <source>
        <dbReference type="EMBL" id="KAJ7334460.1"/>
    </source>
</evidence>
<proteinExistence type="predicted"/>
<evidence type="ECO:0000256" key="1">
    <source>
        <dbReference type="SAM" id="MobiDB-lite"/>
    </source>
</evidence>
<gene>
    <name evidence="3" type="ORF">OS493_014777</name>
</gene>
<dbReference type="InterPro" id="IPR034113">
    <property type="entry name" value="SCP_GAPR1-like"/>
</dbReference>
<dbReference type="Pfam" id="PF00188">
    <property type="entry name" value="CAP"/>
    <property type="match status" value="1"/>
</dbReference>
<feature type="compositionally biased region" description="Acidic residues" evidence="1">
    <location>
        <begin position="322"/>
        <end position="339"/>
    </location>
</feature>
<dbReference type="PANTHER" id="PTHR10334">
    <property type="entry name" value="CYSTEINE-RICH SECRETORY PROTEIN-RELATED"/>
    <property type="match status" value="1"/>
</dbReference>
<dbReference type="Gene3D" id="3.40.33.10">
    <property type="entry name" value="CAP"/>
    <property type="match status" value="2"/>
</dbReference>
<dbReference type="OrthoDB" id="337038at2759"/>
<dbReference type="SUPFAM" id="SSF55797">
    <property type="entry name" value="PR-1-like"/>
    <property type="match status" value="2"/>
</dbReference>
<evidence type="ECO:0000313" key="4">
    <source>
        <dbReference type="Proteomes" id="UP001163046"/>
    </source>
</evidence>
<feature type="region of interest" description="Disordered" evidence="1">
    <location>
        <begin position="311"/>
        <end position="360"/>
    </location>
</feature>
<dbReference type="CDD" id="cd05382">
    <property type="entry name" value="CAP_GAPR1-like"/>
    <property type="match status" value="1"/>
</dbReference>
<dbReference type="EMBL" id="MU827784">
    <property type="protein sequence ID" value="KAJ7334460.1"/>
    <property type="molecule type" value="Genomic_DNA"/>
</dbReference>
<reference evidence="3" key="1">
    <citation type="submission" date="2023-01" db="EMBL/GenBank/DDBJ databases">
        <title>Genome assembly of the deep-sea coral Lophelia pertusa.</title>
        <authorList>
            <person name="Herrera S."/>
            <person name="Cordes E."/>
        </authorList>
    </citation>
    <scope>NUCLEOTIDE SEQUENCE</scope>
    <source>
        <strain evidence="3">USNM1676648</strain>
        <tissue evidence="3">Polyp</tissue>
    </source>
</reference>
<sequence>MWYDEIEEYEFDSPGYSEDTSNFSQVVWVASDSFGVGRAMEGDLCVVVAFYEPPGNMEGSFGDNVLRMGSAIRERKSKEPKGFVPPLPDLESFRLECLVTHNYYRARHGSPPLVLSSVLTDEAQYWAERLLVTGAMEGLDNSRIGISVAVLDKGQVSGVKVSELWYKEILNYDFDSPGFSNETLDFSQLVWLSSRKLGVGKATGAEGVTVVVARYEPVGNIDGLFVHNVRRRGHERGSCEPMIFHVEYRYRVRADSKSTNSFLSWEHEDTQTFGEFEGDTIKTRADEQESSNTLTVSDHFNRLVWIDPNSPTLQRKGVGEETTQEADDDEPEDEGEDEERTMRGQLMNRRTGQKQAILLV</sequence>
<keyword evidence="4" id="KW-1185">Reference proteome</keyword>